<feature type="transmembrane region" description="Helical" evidence="1">
    <location>
        <begin position="221"/>
        <end position="242"/>
    </location>
</feature>
<protein>
    <submittedName>
        <fullName evidence="2">Uncharacterized protein</fullName>
    </submittedName>
</protein>
<keyword evidence="1" id="KW-0472">Membrane</keyword>
<name>A0A9D1P8C9_9FIRM</name>
<dbReference type="AlphaFoldDB" id="A0A9D1P8C9"/>
<evidence type="ECO:0000256" key="1">
    <source>
        <dbReference type="SAM" id="Phobius"/>
    </source>
</evidence>
<sequence>MKTALLTLRIQFAIQTNAFLHYVSKLPVFRAFLPPTVYRYALPKLLCCLFGCASGLFKVALPGNLFTLILTFYAPQLILRISGRAASAGTYAFCFFTIYCAAGAAQQSKLLRSTREDSLFLNHFMLHPQTWYRQKLLTNLCTAALGTLPALIFLFKDAAMAYFLLCANLCAIAASDLFYLKLFDKKARVPSRKMRMLLCTLASLFFYALCGWIRFPVPPQAALWCAGSLLLAACGACCAALFRYKGYKAVAAKYASANRPVLLIQAVSGAEIDDLYLKDAPPEKNAAQFAQYGSLDAWAYFDRMLKIRFRKIRRDHFVQIAVLNGALALFAGLLFRYQLFGLQASNLLNYSSFAITTVIGMTWSHTFLELCYRNMDAPLLYHHFYDAATIRGSLWARYRYLMKNALYLFGFALLDLAILLLAAGTWLPADKLLASAGIFALLLLGFETLHLAVYYLLQPYSADNTAKSPAFTLISSVEGLITYGILFLRGDISILLLPLSGFCVLVTALLF</sequence>
<feature type="transmembrane region" description="Helical" evidence="1">
    <location>
        <begin position="136"/>
        <end position="155"/>
    </location>
</feature>
<feature type="transmembrane region" description="Helical" evidence="1">
    <location>
        <begin position="492"/>
        <end position="510"/>
    </location>
</feature>
<evidence type="ECO:0000313" key="3">
    <source>
        <dbReference type="Proteomes" id="UP000886884"/>
    </source>
</evidence>
<keyword evidence="1" id="KW-1133">Transmembrane helix</keyword>
<feature type="transmembrane region" description="Helical" evidence="1">
    <location>
        <begin position="347"/>
        <end position="368"/>
    </location>
</feature>
<feature type="transmembrane region" description="Helical" evidence="1">
    <location>
        <begin position="433"/>
        <end position="457"/>
    </location>
</feature>
<comment type="caution">
    <text evidence="2">The sequence shown here is derived from an EMBL/GenBank/DDBJ whole genome shotgun (WGS) entry which is preliminary data.</text>
</comment>
<feature type="transmembrane region" description="Helical" evidence="1">
    <location>
        <begin position="469"/>
        <end position="486"/>
    </location>
</feature>
<feature type="transmembrane region" description="Helical" evidence="1">
    <location>
        <begin position="405"/>
        <end position="427"/>
    </location>
</feature>
<reference evidence="2" key="1">
    <citation type="submission" date="2020-10" db="EMBL/GenBank/DDBJ databases">
        <authorList>
            <person name="Gilroy R."/>
        </authorList>
    </citation>
    <scope>NUCLEOTIDE SEQUENCE</scope>
    <source>
        <strain evidence="2">CHK183-6373</strain>
    </source>
</reference>
<reference evidence="2" key="2">
    <citation type="journal article" date="2021" name="PeerJ">
        <title>Extensive microbial diversity within the chicken gut microbiome revealed by metagenomics and culture.</title>
        <authorList>
            <person name="Gilroy R."/>
            <person name="Ravi A."/>
            <person name="Getino M."/>
            <person name="Pursley I."/>
            <person name="Horton D.L."/>
            <person name="Alikhan N.F."/>
            <person name="Baker D."/>
            <person name="Gharbi K."/>
            <person name="Hall N."/>
            <person name="Watson M."/>
            <person name="Adriaenssens E.M."/>
            <person name="Foster-Nyarko E."/>
            <person name="Jarju S."/>
            <person name="Secka A."/>
            <person name="Antonio M."/>
            <person name="Oren A."/>
            <person name="Chaudhuri R.R."/>
            <person name="La Ragione R."/>
            <person name="Hildebrand F."/>
            <person name="Pallen M.J."/>
        </authorList>
    </citation>
    <scope>NUCLEOTIDE SEQUENCE</scope>
    <source>
        <strain evidence="2">CHK183-6373</strain>
    </source>
</reference>
<proteinExistence type="predicted"/>
<organism evidence="2 3">
    <name type="scientific">Candidatus Ornithocaccomicrobium faecavium</name>
    <dbReference type="NCBI Taxonomy" id="2840890"/>
    <lineage>
        <taxon>Bacteria</taxon>
        <taxon>Bacillati</taxon>
        <taxon>Bacillota</taxon>
        <taxon>Clostridia</taxon>
        <taxon>Candidatus Ornithocaccomicrobium</taxon>
    </lineage>
</organism>
<keyword evidence="1" id="KW-0812">Transmembrane</keyword>
<feature type="transmembrane region" description="Helical" evidence="1">
    <location>
        <begin position="37"/>
        <end position="57"/>
    </location>
</feature>
<feature type="transmembrane region" description="Helical" evidence="1">
    <location>
        <begin position="194"/>
        <end position="215"/>
    </location>
</feature>
<gene>
    <name evidence="2" type="ORF">IAA64_10740</name>
</gene>
<dbReference type="EMBL" id="DVOT01000194">
    <property type="protein sequence ID" value="HIV28441.1"/>
    <property type="molecule type" value="Genomic_DNA"/>
</dbReference>
<feature type="transmembrane region" description="Helical" evidence="1">
    <location>
        <begin position="161"/>
        <end position="182"/>
    </location>
</feature>
<feature type="transmembrane region" description="Helical" evidence="1">
    <location>
        <begin position="88"/>
        <end position="105"/>
    </location>
</feature>
<feature type="transmembrane region" description="Helical" evidence="1">
    <location>
        <begin position="316"/>
        <end position="335"/>
    </location>
</feature>
<evidence type="ECO:0000313" key="2">
    <source>
        <dbReference type="EMBL" id="HIV28441.1"/>
    </source>
</evidence>
<accession>A0A9D1P8C9</accession>
<dbReference type="Proteomes" id="UP000886884">
    <property type="component" value="Unassembled WGS sequence"/>
</dbReference>